<keyword evidence="1" id="KW-0732">Signal</keyword>
<name>A0AAE0W7T8_9BIVA</name>
<dbReference type="EMBL" id="JAEAOA010000308">
    <property type="protein sequence ID" value="KAK3605308.1"/>
    <property type="molecule type" value="Genomic_DNA"/>
</dbReference>
<feature type="chain" id="PRO_5042139409" evidence="1">
    <location>
        <begin position="25"/>
        <end position="122"/>
    </location>
</feature>
<proteinExistence type="predicted"/>
<sequence>MKTIAYKIAFLIGLMGYYLMPVDATCRQSDCPCSSFCLDSENRWCNDNSNADCECKKGCMHYDGFLLPGENENIHCNICRCSSNPTNGGAACNRNAVCGVENLREGVDFPFVHDIKECDPSY</sequence>
<feature type="signal peptide" evidence="1">
    <location>
        <begin position="1"/>
        <end position="24"/>
    </location>
</feature>
<dbReference type="Proteomes" id="UP001195483">
    <property type="component" value="Unassembled WGS sequence"/>
</dbReference>
<evidence type="ECO:0000313" key="2">
    <source>
        <dbReference type="EMBL" id="KAK3605308.1"/>
    </source>
</evidence>
<gene>
    <name evidence="2" type="ORF">CHS0354_003954</name>
</gene>
<reference evidence="2" key="1">
    <citation type="journal article" date="2021" name="Genome Biol. Evol.">
        <title>A High-Quality Reference Genome for a Parasitic Bivalve with Doubly Uniparental Inheritance (Bivalvia: Unionida).</title>
        <authorList>
            <person name="Smith C.H."/>
        </authorList>
    </citation>
    <scope>NUCLEOTIDE SEQUENCE</scope>
    <source>
        <strain evidence="2">CHS0354</strain>
    </source>
</reference>
<reference evidence="2" key="2">
    <citation type="journal article" date="2021" name="Genome Biol. Evol.">
        <title>Developing a high-quality reference genome for a parasitic bivalve with doubly uniparental inheritance (Bivalvia: Unionida).</title>
        <authorList>
            <person name="Smith C.H."/>
        </authorList>
    </citation>
    <scope>NUCLEOTIDE SEQUENCE</scope>
    <source>
        <strain evidence="2">CHS0354</strain>
        <tissue evidence="2">Mantle</tissue>
    </source>
</reference>
<organism evidence="2 3">
    <name type="scientific">Potamilus streckersoni</name>
    <dbReference type="NCBI Taxonomy" id="2493646"/>
    <lineage>
        <taxon>Eukaryota</taxon>
        <taxon>Metazoa</taxon>
        <taxon>Spiralia</taxon>
        <taxon>Lophotrochozoa</taxon>
        <taxon>Mollusca</taxon>
        <taxon>Bivalvia</taxon>
        <taxon>Autobranchia</taxon>
        <taxon>Heteroconchia</taxon>
        <taxon>Palaeoheterodonta</taxon>
        <taxon>Unionida</taxon>
        <taxon>Unionoidea</taxon>
        <taxon>Unionidae</taxon>
        <taxon>Ambleminae</taxon>
        <taxon>Lampsilini</taxon>
        <taxon>Potamilus</taxon>
    </lineage>
</organism>
<keyword evidence="3" id="KW-1185">Reference proteome</keyword>
<comment type="caution">
    <text evidence="2">The sequence shown here is derived from an EMBL/GenBank/DDBJ whole genome shotgun (WGS) entry which is preliminary data.</text>
</comment>
<protein>
    <submittedName>
        <fullName evidence="2">Uncharacterized protein</fullName>
    </submittedName>
</protein>
<accession>A0AAE0W7T8</accession>
<dbReference type="AlphaFoldDB" id="A0AAE0W7T8"/>
<evidence type="ECO:0000256" key="1">
    <source>
        <dbReference type="SAM" id="SignalP"/>
    </source>
</evidence>
<reference evidence="2" key="3">
    <citation type="submission" date="2023-05" db="EMBL/GenBank/DDBJ databases">
        <authorList>
            <person name="Smith C.H."/>
        </authorList>
    </citation>
    <scope>NUCLEOTIDE SEQUENCE</scope>
    <source>
        <strain evidence="2">CHS0354</strain>
        <tissue evidence="2">Mantle</tissue>
    </source>
</reference>
<evidence type="ECO:0000313" key="3">
    <source>
        <dbReference type="Proteomes" id="UP001195483"/>
    </source>
</evidence>